<dbReference type="InterPro" id="IPR018222">
    <property type="entry name" value="Nuclear_transport_factor_2_euk"/>
</dbReference>
<feature type="compositionally biased region" description="Polar residues" evidence="3">
    <location>
        <begin position="430"/>
        <end position="449"/>
    </location>
</feature>
<dbReference type="PANTHER" id="PTHR10693">
    <property type="entry name" value="RAS GTPASE-ACTIVATING PROTEIN-BINDING PROTEIN"/>
    <property type="match status" value="1"/>
</dbReference>
<dbReference type="GO" id="GO:0003723">
    <property type="term" value="F:RNA binding"/>
    <property type="evidence" value="ECO:0007669"/>
    <property type="project" value="UniProtKB-UniRule"/>
</dbReference>
<comment type="caution">
    <text evidence="6">The sequence shown here is derived from an EMBL/GenBank/DDBJ whole genome shotgun (WGS) entry which is preliminary data.</text>
</comment>
<feature type="domain" description="RRM" evidence="4">
    <location>
        <begin position="332"/>
        <end position="410"/>
    </location>
</feature>
<name>A0ABD1H573_SALDI</name>
<dbReference type="Pfam" id="PF02136">
    <property type="entry name" value="NTF2"/>
    <property type="match status" value="1"/>
</dbReference>
<evidence type="ECO:0000256" key="3">
    <source>
        <dbReference type="SAM" id="MobiDB-lite"/>
    </source>
</evidence>
<organism evidence="6 7">
    <name type="scientific">Salvia divinorum</name>
    <name type="common">Maria pastora</name>
    <name type="synonym">Diviner's sage</name>
    <dbReference type="NCBI Taxonomy" id="28513"/>
    <lineage>
        <taxon>Eukaryota</taxon>
        <taxon>Viridiplantae</taxon>
        <taxon>Streptophyta</taxon>
        <taxon>Embryophyta</taxon>
        <taxon>Tracheophyta</taxon>
        <taxon>Spermatophyta</taxon>
        <taxon>Magnoliopsida</taxon>
        <taxon>eudicotyledons</taxon>
        <taxon>Gunneridae</taxon>
        <taxon>Pentapetalae</taxon>
        <taxon>asterids</taxon>
        <taxon>lamiids</taxon>
        <taxon>Lamiales</taxon>
        <taxon>Lamiaceae</taxon>
        <taxon>Nepetoideae</taxon>
        <taxon>Mentheae</taxon>
        <taxon>Salviinae</taxon>
        <taxon>Salvia</taxon>
        <taxon>Salvia subgen. Calosphace</taxon>
    </lineage>
</organism>
<dbReference type="InterPro" id="IPR032710">
    <property type="entry name" value="NTF2-like_dom_sf"/>
</dbReference>
<evidence type="ECO:0000259" key="5">
    <source>
        <dbReference type="PROSITE" id="PS50177"/>
    </source>
</evidence>
<gene>
    <name evidence="6" type="ORF">AAHA92_19015</name>
</gene>
<evidence type="ECO:0000259" key="4">
    <source>
        <dbReference type="PROSITE" id="PS50102"/>
    </source>
</evidence>
<protein>
    <submittedName>
        <fullName evidence="6">Nuclear transport factor 2-like</fullName>
    </submittedName>
</protein>
<feature type="compositionally biased region" description="Low complexity" evidence="3">
    <location>
        <begin position="290"/>
        <end position="308"/>
    </location>
</feature>
<dbReference type="Proteomes" id="UP001567538">
    <property type="component" value="Unassembled WGS sequence"/>
</dbReference>
<dbReference type="PROSITE" id="PS50102">
    <property type="entry name" value="RRM"/>
    <property type="match status" value="1"/>
</dbReference>
<evidence type="ECO:0000256" key="2">
    <source>
        <dbReference type="PROSITE-ProRule" id="PRU00176"/>
    </source>
</evidence>
<feature type="region of interest" description="Disordered" evidence="3">
    <location>
        <begin position="180"/>
        <end position="226"/>
    </location>
</feature>
<dbReference type="SUPFAM" id="SSF54928">
    <property type="entry name" value="RNA-binding domain, RBD"/>
    <property type="match status" value="1"/>
</dbReference>
<evidence type="ECO:0000313" key="6">
    <source>
        <dbReference type="EMBL" id="KAL1551135.1"/>
    </source>
</evidence>
<dbReference type="EMBL" id="JBEAFC010000007">
    <property type="protein sequence ID" value="KAL1551135.1"/>
    <property type="molecule type" value="Genomic_DNA"/>
</dbReference>
<keyword evidence="1 2" id="KW-0694">RNA-binding</keyword>
<evidence type="ECO:0000256" key="1">
    <source>
        <dbReference type="ARBA" id="ARBA00022884"/>
    </source>
</evidence>
<dbReference type="Gene3D" id="3.10.450.50">
    <property type="match status" value="1"/>
</dbReference>
<feature type="compositionally biased region" description="Polar residues" evidence="3">
    <location>
        <begin position="272"/>
        <end position="284"/>
    </location>
</feature>
<dbReference type="CDD" id="cd00590">
    <property type="entry name" value="RRM_SF"/>
    <property type="match status" value="1"/>
</dbReference>
<dbReference type="CDD" id="cd00780">
    <property type="entry name" value="NTF2"/>
    <property type="match status" value="1"/>
</dbReference>
<dbReference type="InterPro" id="IPR039539">
    <property type="entry name" value="Ras_GTPase_bind_prot"/>
</dbReference>
<reference evidence="6 7" key="1">
    <citation type="submission" date="2024-06" db="EMBL/GenBank/DDBJ databases">
        <title>A chromosome level genome sequence of Diviner's sage (Salvia divinorum).</title>
        <authorList>
            <person name="Ford S.A."/>
            <person name="Ro D.-K."/>
            <person name="Ness R.W."/>
            <person name="Phillips M.A."/>
        </authorList>
    </citation>
    <scope>NUCLEOTIDE SEQUENCE [LARGE SCALE GENOMIC DNA]</scope>
    <source>
        <strain evidence="6">SAF-2024a</strain>
        <tissue evidence="6">Leaf</tissue>
    </source>
</reference>
<dbReference type="InterPro" id="IPR002075">
    <property type="entry name" value="NTF2_dom"/>
</dbReference>
<dbReference type="GO" id="GO:0005737">
    <property type="term" value="C:cytoplasm"/>
    <property type="evidence" value="ECO:0007669"/>
    <property type="project" value="UniProtKB-ARBA"/>
</dbReference>
<dbReference type="InterPro" id="IPR000504">
    <property type="entry name" value="RRM_dom"/>
</dbReference>
<feature type="region of interest" description="Disordered" evidence="3">
    <location>
        <begin position="412"/>
        <end position="457"/>
    </location>
</feature>
<dbReference type="InterPro" id="IPR035979">
    <property type="entry name" value="RBD_domain_sf"/>
</dbReference>
<dbReference type="Gene3D" id="3.30.70.330">
    <property type="match status" value="1"/>
</dbReference>
<dbReference type="PROSITE" id="PS50177">
    <property type="entry name" value="NTF2_DOMAIN"/>
    <property type="match status" value="1"/>
</dbReference>
<dbReference type="FunFam" id="3.10.450.50:FF:000003">
    <property type="entry name" value="Nuclear transport factor 2 family protein"/>
    <property type="match status" value="1"/>
</dbReference>
<accession>A0ABD1H573</accession>
<dbReference type="InterPro" id="IPR012677">
    <property type="entry name" value="Nucleotide-bd_a/b_plait_sf"/>
</dbReference>
<dbReference type="Pfam" id="PF00076">
    <property type="entry name" value="RRM_1"/>
    <property type="match status" value="1"/>
</dbReference>
<evidence type="ECO:0000313" key="7">
    <source>
        <dbReference type="Proteomes" id="UP001567538"/>
    </source>
</evidence>
<feature type="region of interest" description="Disordered" evidence="3">
    <location>
        <begin position="272"/>
        <end position="318"/>
    </location>
</feature>
<keyword evidence="7" id="KW-1185">Reference proteome</keyword>
<feature type="domain" description="NTF2" evidence="5">
    <location>
        <begin position="12"/>
        <end position="128"/>
    </location>
</feature>
<feature type="compositionally biased region" description="Polar residues" evidence="3">
    <location>
        <begin position="187"/>
        <end position="203"/>
    </location>
</feature>
<dbReference type="PANTHER" id="PTHR10693:SF20">
    <property type="entry name" value="AT27578P"/>
    <property type="match status" value="1"/>
</dbReference>
<dbReference type="AlphaFoldDB" id="A0ABD1H573"/>
<sequence length="457" mass="49312">MEEKQHPSPADVADAFVKQFYVILNQCPENLHKFYQESSLQGWTEADGSVTPVTTLSGISERVMSSDYKYCSVEAKTTDAQESMEGGIIVAVTGFLTKKDDVKRNFSQTFFLAKQEKGFFVLNDILRLFDVSESATKATETHDPALCNISDGASALNFKAAIQNRKVEEASDLPVSPKKLVNGTAVAPSTPSIVPSGEKQSASLPKDATPLSIDTPATNEKVSSAVKPATTEKIPSVITRALNVAPKITYASVLAKEIPAISPRVAAVTPNVSKQAVASPTAKPSSPRDGISPKASAPAPPSGGVSSSNKVAPKSPRAGQRIPITSAYAEAKGIYIGGLPYDITKEGVVDVVKQFGQVKTSSDTVQIRRHEDGFCCGFVEFETADSARRAVEAHHVMFGVKEAYIMYKKPYNRGNNNVRARSPRRHVPRNGNSGATENGDWTNYNQRPRQASRDRQH</sequence>
<dbReference type="SUPFAM" id="SSF54427">
    <property type="entry name" value="NTF2-like"/>
    <property type="match status" value="1"/>
</dbReference>
<proteinExistence type="predicted"/>
<dbReference type="SMART" id="SM00360">
    <property type="entry name" value="RRM"/>
    <property type="match status" value="1"/>
</dbReference>